<dbReference type="EMBL" id="JBHTMU010000006">
    <property type="protein sequence ID" value="MFD1341822.1"/>
    <property type="molecule type" value="Genomic_DNA"/>
</dbReference>
<proteinExistence type="predicted"/>
<feature type="chain" id="PRO_5045300298" description="Antifreeze glycopeptide polyprotein" evidence="2">
    <location>
        <begin position="22"/>
        <end position="530"/>
    </location>
</feature>
<evidence type="ECO:0000313" key="4">
    <source>
        <dbReference type="Proteomes" id="UP001597135"/>
    </source>
</evidence>
<reference evidence="4" key="1">
    <citation type="journal article" date="2019" name="Int. J. Syst. Evol. Microbiol.">
        <title>The Global Catalogue of Microorganisms (GCM) 10K type strain sequencing project: providing services to taxonomists for standard genome sequencing and annotation.</title>
        <authorList>
            <consortium name="The Broad Institute Genomics Platform"/>
            <consortium name="The Broad Institute Genome Sequencing Center for Infectious Disease"/>
            <person name="Wu L."/>
            <person name="Ma J."/>
        </authorList>
    </citation>
    <scope>NUCLEOTIDE SEQUENCE [LARGE SCALE GENOMIC DNA]</scope>
    <source>
        <strain evidence="4">CCUG 62953</strain>
    </source>
</reference>
<sequence length="530" mass="55781">MWTDRASRCAALWLLAAPAAAQEPLTAIDWLGATEGLPRTTALPQPDAAGATQGSPVQPNEPPVADRVETPEITSAPLDAPSAEAVGLLPVSVTGLPRTLWSASETRDLLPKLNRIEADYAAISALLNTLLLAEADPPATGSEGAPLLAARIERLMRDGALDPALALLDRSGLGAETLFDLWFDLALLTQTEDAACTELEAKPSLSEALAPRIFCAARAGDWQRASLALAAGRETGTLSPRDADLLERFLDPELSEGLPPLPPPTDPTPLQFRLFEGIGEPLSTNRLGRAFAATDLDGDQGWKAQLAAAERLARAGTLAPNRFLGIYTEREPAASGGIWDRVEALQRFDTALTARDPRSIAAALRRVWPEMRDAGLLSTFATLYGPDLAGLPLDGPAKRMAQHAGLLSEEYETIAATSAPAGDAARFLFAVARGTDPGTPPPDLPHGASVQAGFDGTAETPPRIKTLAEDGKLGEAILVTMLEFERGAAGDPGALSGALAAMRDLGLEDTARRAALELVVTALEAREARR</sequence>
<keyword evidence="2" id="KW-0732">Signal</keyword>
<comment type="caution">
    <text evidence="3">The sequence shown here is derived from an EMBL/GenBank/DDBJ whole genome shotgun (WGS) entry which is preliminary data.</text>
</comment>
<gene>
    <name evidence="3" type="ORF">ACFQ4E_05260</name>
</gene>
<keyword evidence="4" id="KW-1185">Reference proteome</keyword>
<dbReference type="Proteomes" id="UP001597135">
    <property type="component" value="Unassembled WGS sequence"/>
</dbReference>
<evidence type="ECO:0000313" key="3">
    <source>
        <dbReference type="EMBL" id="MFD1341822.1"/>
    </source>
</evidence>
<feature type="region of interest" description="Disordered" evidence="1">
    <location>
        <begin position="436"/>
        <end position="456"/>
    </location>
</feature>
<evidence type="ECO:0000256" key="1">
    <source>
        <dbReference type="SAM" id="MobiDB-lite"/>
    </source>
</evidence>
<protein>
    <recommendedName>
        <fullName evidence="5">Antifreeze glycopeptide polyprotein</fullName>
    </recommendedName>
</protein>
<feature type="region of interest" description="Disordered" evidence="1">
    <location>
        <begin position="38"/>
        <end position="65"/>
    </location>
</feature>
<dbReference type="RefSeq" id="WP_386801886.1">
    <property type="nucleotide sequence ID" value="NZ_JBHTMU010000006.1"/>
</dbReference>
<accession>A0ABW3ZGE8</accession>
<organism evidence="3 4">
    <name type="scientific">Litorisediminicola beolgyonensis</name>
    <dbReference type="NCBI Taxonomy" id="1173614"/>
    <lineage>
        <taxon>Bacteria</taxon>
        <taxon>Pseudomonadati</taxon>
        <taxon>Pseudomonadota</taxon>
        <taxon>Alphaproteobacteria</taxon>
        <taxon>Rhodobacterales</taxon>
        <taxon>Paracoccaceae</taxon>
        <taxon>Litorisediminicola</taxon>
    </lineage>
</organism>
<feature type="signal peptide" evidence="2">
    <location>
        <begin position="1"/>
        <end position="21"/>
    </location>
</feature>
<evidence type="ECO:0008006" key="5">
    <source>
        <dbReference type="Google" id="ProtNLM"/>
    </source>
</evidence>
<name>A0ABW3ZGE8_9RHOB</name>
<evidence type="ECO:0000256" key="2">
    <source>
        <dbReference type="SAM" id="SignalP"/>
    </source>
</evidence>